<accession>A0A6J6FI85</accession>
<gene>
    <name evidence="2" type="ORF">UFOPK1776_00471</name>
</gene>
<dbReference type="PANTHER" id="PTHR12110:SF41">
    <property type="entry name" value="INOSOSE DEHYDRATASE"/>
    <property type="match status" value="1"/>
</dbReference>
<organism evidence="2">
    <name type="scientific">freshwater metagenome</name>
    <dbReference type="NCBI Taxonomy" id="449393"/>
    <lineage>
        <taxon>unclassified sequences</taxon>
        <taxon>metagenomes</taxon>
        <taxon>ecological metagenomes</taxon>
    </lineage>
</organism>
<reference evidence="2" key="1">
    <citation type="submission" date="2020-05" db="EMBL/GenBank/DDBJ databases">
        <authorList>
            <person name="Chiriac C."/>
            <person name="Salcher M."/>
            <person name="Ghai R."/>
            <person name="Kavagutti S V."/>
        </authorList>
    </citation>
    <scope>NUCLEOTIDE SEQUENCE</scope>
</reference>
<dbReference type="Gene3D" id="3.20.20.150">
    <property type="entry name" value="Divalent-metal-dependent TIM barrel enzymes"/>
    <property type="match status" value="1"/>
</dbReference>
<proteinExistence type="predicted"/>
<dbReference type="Pfam" id="PF01261">
    <property type="entry name" value="AP_endonuc_2"/>
    <property type="match status" value="1"/>
</dbReference>
<dbReference type="InterPro" id="IPR036237">
    <property type="entry name" value="Xyl_isomerase-like_sf"/>
</dbReference>
<protein>
    <submittedName>
        <fullName evidence="2">Unannotated protein</fullName>
    </submittedName>
</protein>
<dbReference type="InterPro" id="IPR050312">
    <property type="entry name" value="IolE/XylAMocC-like"/>
</dbReference>
<feature type="domain" description="Xylose isomerase-like TIM barrel" evidence="1">
    <location>
        <begin position="35"/>
        <end position="290"/>
    </location>
</feature>
<dbReference type="InterPro" id="IPR013022">
    <property type="entry name" value="Xyl_isomerase-like_TIM-brl"/>
</dbReference>
<dbReference type="PANTHER" id="PTHR12110">
    <property type="entry name" value="HYDROXYPYRUVATE ISOMERASE"/>
    <property type="match status" value="1"/>
</dbReference>
<evidence type="ECO:0000259" key="1">
    <source>
        <dbReference type="Pfam" id="PF01261"/>
    </source>
</evidence>
<dbReference type="SUPFAM" id="SSF51658">
    <property type="entry name" value="Xylose isomerase-like"/>
    <property type="match status" value="1"/>
</dbReference>
<evidence type="ECO:0000313" key="2">
    <source>
        <dbReference type="EMBL" id="CAB4588320.1"/>
    </source>
</evidence>
<dbReference type="EMBL" id="CAEZUC010000054">
    <property type="protein sequence ID" value="CAB4588320.1"/>
    <property type="molecule type" value="Genomic_DNA"/>
</dbReference>
<dbReference type="AlphaFoldDB" id="A0A6J6FI85"/>
<name>A0A6J6FI85_9ZZZZ</name>
<sequence>MTASNARIAAAPISWGVCEVPGWGHQMSPNRVLSEMAQLGFSATEFGPEGFLPMEPATKAAILKEHNMIAVGGFVPVILHQKDHDPLDGVKKELEGYAAAGAKTLVLAANSGISGYDEKLPVLTEDQWELLFTNLNRIQAEAAKIGVESVLHPHVGTMVETAEHVMRVVKGSTIPFCLDTGHMMIGGTNVVEFSKEWASRIAHSHLKDVNKKVAQRVISGEITYYEGVTKGLYTPLGNGDADIRSIVRNLIIGGYNGWFVLEQDNVVTSEPGNGAGPFADAKASVEFLRKVLAELTSEGF</sequence>